<organism evidence="1 2">
    <name type="scientific">Secundilactobacillus paracollinoides</name>
    <dbReference type="NCBI Taxonomy" id="240427"/>
    <lineage>
        <taxon>Bacteria</taxon>
        <taxon>Bacillati</taxon>
        <taxon>Bacillota</taxon>
        <taxon>Bacilli</taxon>
        <taxon>Lactobacillales</taxon>
        <taxon>Lactobacillaceae</taxon>
        <taxon>Secundilactobacillus</taxon>
    </lineage>
</organism>
<dbReference type="OrthoDB" id="2297459at2"/>
<accession>A0A1B2IVB8</accession>
<reference evidence="1 2" key="1">
    <citation type="submission" date="2016-03" db="EMBL/GenBank/DDBJ databases">
        <title>Pediococcus and Lactobacillus from brewery environment - whole genome sequencing and assembly.</title>
        <authorList>
            <person name="Behr J."/>
            <person name="Geissler A.J."/>
            <person name="Vogel R.F."/>
        </authorList>
    </citation>
    <scope>NUCLEOTIDE SEQUENCE [LARGE SCALE GENOMIC DNA]</scope>
    <source>
        <strain evidence="1 2">TMW 1.1995</strain>
    </source>
</reference>
<dbReference type="RefSeq" id="WP_054710857.1">
    <property type="nucleotide sequence ID" value="NZ_CP014912.1"/>
</dbReference>
<dbReference type="STRING" id="240427.AYR62_01150"/>
<protein>
    <submittedName>
        <fullName evidence="1">Uncharacterized protein</fullName>
    </submittedName>
</protein>
<dbReference type="Proteomes" id="UP000093267">
    <property type="component" value="Chromosome"/>
</dbReference>
<dbReference type="InterPro" id="IPR053916">
    <property type="entry name" value="DUF6978"/>
</dbReference>
<dbReference type="EMBL" id="CP014924">
    <property type="protein sequence ID" value="ANZ65995.1"/>
    <property type="molecule type" value="Genomic_DNA"/>
</dbReference>
<gene>
    <name evidence="1" type="ORF">AYR63_01790</name>
</gene>
<dbReference type="AlphaFoldDB" id="A0A1B2IVB8"/>
<name>A0A1B2IVB8_9LACO</name>
<proteinExistence type="predicted"/>
<evidence type="ECO:0000313" key="1">
    <source>
        <dbReference type="EMBL" id="ANZ65995.1"/>
    </source>
</evidence>
<keyword evidence="2" id="KW-1185">Reference proteome</keyword>
<sequence>MKKLQLNDAQAQDFIKVLKNVLKDHVNDLSENEKGEFMLESKEGGVQRLFQLNYIYATDNSHINLMDAKTKLTLVRINLDSRFHNNSDGKVWGHRVEIFSEDEFYKKNDSFTHIKAHSLPFDGIQDTDDFLIALKELLNYTNTHKQNRITITIKSHLAL</sequence>
<dbReference type="Pfam" id="PF22398">
    <property type="entry name" value="DUF6978"/>
    <property type="match status" value="1"/>
</dbReference>
<evidence type="ECO:0000313" key="2">
    <source>
        <dbReference type="Proteomes" id="UP000093267"/>
    </source>
</evidence>